<dbReference type="PANTHER" id="PTHR39190:SF1">
    <property type="entry name" value="FLAGELLAR ASSEMBLY FACTOR FLIW"/>
    <property type="match status" value="1"/>
</dbReference>
<evidence type="ECO:0000256" key="1">
    <source>
        <dbReference type="ARBA" id="ARBA00022490"/>
    </source>
</evidence>
<feature type="compositionally biased region" description="Low complexity" evidence="4">
    <location>
        <begin position="12"/>
        <end position="21"/>
    </location>
</feature>
<dbReference type="GO" id="GO:0044780">
    <property type="term" value="P:bacterial-type flagellum assembly"/>
    <property type="evidence" value="ECO:0007669"/>
    <property type="project" value="InterPro"/>
</dbReference>
<dbReference type="EMBL" id="JPWB01000002">
    <property type="protein sequence ID" value="RCK23914.1"/>
    <property type="molecule type" value="Genomic_DNA"/>
</dbReference>
<evidence type="ECO:0000256" key="3">
    <source>
        <dbReference type="ARBA" id="ARBA00022845"/>
    </source>
</evidence>
<dbReference type="GO" id="GO:0006417">
    <property type="term" value="P:regulation of translation"/>
    <property type="evidence" value="ECO:0007669"/>
    <property type="project" value="UniProtKB-KW"/>
</dbReference>
<organism evidence="5 6">
    <name type="scientific">Thalassospira profundimaris</name>
    <dbReference type="NCBI Taxonomy" id="502049"/>
    <lineage>
        <taxon>Bacteria</taxon>
        <taxon>Pseudomonadati</taxon>
        <taxon>Pseudomonadota</taxon>
        <taxon>Alphaproteobacteria</taxon>
        <taxon>Rhodospirillales</taxon>
        <taxon>Thalassospiraceae</taxon>
        <taxon>Thalassospira</taxon>
    </lineage>
</organism>
<evidence type="ECO:0000313" key="6">
    <source>
        <dbReference type="Proteomes" id="UP000253061"/>
    </source>
</evidence>
<evidence type="ECO:0000256" key="2">
    <source>
        <dbReference type="ARBA" id="ARBA00022795"/>
    </source>
</evidence>
<accession>A0A367VFC4</accession>
<sequence length="170" mass="18533">MKTDQQEDAMATTTGPNTTTTDAVPSAVKLTTLFGEREFVWDKAIYFPAGLKGFPDHNVFALASFPGESGNAFLLMQCLTEPELAFIVAPYNLESDTIRPEHLEQAFAIHGIKKNDGAVLLIVTLHKPDDGPVSMSVNLRAPIIIDTGRQAAYQHHLPEAGGYSFHHELG</sequence>
<dbReference type="Pfam" id="PF02623">
    <property type="entry name" value="FliW"/>
    <property type="match status" value="1"/>
</dbReference>
<reference evidence="5 6" key="1">
    <citation type="submission" date="2014-07" db="EMBL/GenBank/DDBJ databases">
        <title>Draft genome sequence of Thalassospira profundimaris R8-17.</title>
        <authorList>
            <person name="Lai Q."/>
            <person name="Shao Z."/>
        </authorList>
    </citation>
    <scope>NUCLEOTIDE SEQUENCE [LARGE SCALE GENOMIC DNA]</scope>
    <source>
        <strain evidence="5 6">R8-17</strain>
    </source>
</reference>
<comment type="caution">
    <text evidence="5">The sequence shown here is derived from an EMBL/GenBank/DDBJ whole genome shotgun (WGS) entry which is preliminary data.</text>
</comment>
<dbReference type="Proteomes" id="UP000253061">
    <property type="component" value="Unassembled WGS sequence"/>
</dbReference>
<name>A0A367VFC4_9PROT</name>
<dbReference type="PANTHER" id="PTHR39190">
    <property type="entry name" value="FLAGELLAR ASSEMBLY FACTOR FLIW"/>
    <property type="match status" value="1"/>
</dbReference>
<dbReference type="InterPro" id="IPR024046">
    <property type="entry name" value="Flagellar_assmbl_FliW_dom_sf"/>
</dbReference>
<evidence type="ECO:0000256" key="4">
    <source>
        <dbReference type="SAM" id="MobiDB-lite"/>
    </source>
</evidence>
<keyword evidence="3" id="KW-0810">Translation regulation</keyword>
<dbReference type="SUPFAM" id="SSF141457">
    <property type="entry name" value="BH3618-like"/>
    <property type="match status" value="1"/>
</dbReference>
<evidence type="ECO:0000313" key="5">
    <source>
        <dbReference type="EMBL" id="RCK23914.1"/>
    </source>
</evidence>
<keyword evidence="2" id="KW-1005">Bacterial flagellum biogenesis</keyword>
<dbReference type="AlphaFoldDB" id="A0A367VFC4"/>
<proteinExistence type="predicted"/>
<protein>
    <recommendedName>
        <fullName evidence="7">Flagellar assembly factor FliW</fullName>
    </recommendedName>
</protein>
<dbReference type="Gene3D" id="2.30.290.10">
    <property type="entry name" value="BH3618-like"/>
    <property type="match status" value="1"/>
</dbReference>
<feature type="region of interest" description="Disordered" evidence="4">
    <location>
        <begin position="1"/>
        <end position="22"/>
    </location>
</feature>
<evidence type="ECO:0008006" key="7">
    <source>
        <dbReference type="Google" id="ProtNLM"/>
    </source>
</evidence>
<dbReference type="InterPro" id="IPR003775">
    <property type="entry name" value="Flagellar_assembly_factor_FliW"/>
</dbReference>
<gene>
    <name evidence="5" type="ORF">TH6_04120</name>
</gene>
<keyword evidence="1" id="KW-0963">Cytoplasm</keyword>